<evidence type="ECO:0000259" key="8">
    <source>
        <dbReference type="SMART" id="SM00650"/>
    </source>
</evidence>
<comment type="caution">
    <text evidence="9">The sequence shown here is derived from an EMBL/GenBank/DDBJ whole genome shotgun (WGS) entry which is preliminary data.</text>
</comment>
<dbReference type="InterPro" id="IPR000682">
    <property type="entry name" value="PCMT"/>
</dbReference>
<dbReference type="Proteomes" id="UP000321201">
    <property type="component" value="Unassembled WGS sequence"/>
</dbReference>
<evidence type="ECO:0000256" key="3">
    <source>
        <dbReference type="ARBA" id="ARBA00022603"/>
    </source>
</evidence>
<keyword evidence="10" id="KW-1185">Reference proteome</keyword>
<protein>
    <recommendedName>
        <fullName evidence="2">Protein-L-isoaspartate O-methyltransferase</fullName>
    </recommendedName>
    <alternativeName>
        <fullName evidence="6">Protein L-isoaspartyl methyltransferase</fullName>
    </alternativeName>
</protein>
<evidence type="ECO:0000313" key="9">
    <source>
        <dbReference type="EMBL" id="TXF13383.1"/>
    </source>
</evidence>
<dbReference type="Pfam" id="PF01135">
    <property type="entry name" value="PCMT"/>
    <property type="match status" value="1"/>
</dbReference>
<evidence type="ECO:0000256" key="1">
    <source>
        <dbReference type="ARBA" id="ARBA00005369"/>
    </source>
</evidence>
<keyword evidence="3 9" id="KW-0489">Methyltransferase</keyword>
<evidence type="ECO:0000256" key="5">
    <source>
        <dbReference type="ARBA" id="ARBA00022691"/>
    </source>
</evidence>
<dbReference type="PANTHER" id="PTHR11579:SF18">
    <property type="entry name" value="PROTEIN-L-ISOASPARTATE O-METHYLTRANSFERASE"/>
    <property type="match status" value="1"/>
</dbReference>
<dbReference type="PANTHER" id="PTHR11579">
    <property type="entry name" value="PROTEIN-L-ISOASPARTATE O-METHYLTRANSFERASE"/>
    <property type="match status" value="1"/>
</dbReference>
<gene>
    <name evidence="9" type="ORF">FR698_02275</name>
</gene>
<organism evidence="9 10">
    <name type="scientific">Pelomicrobium methylotrophicum</name>
    <dbReference type="NCBI Taxonomy" id="2602750"/>
    <lineage>
        <taxon>Bacteria</taxon>
        <taxon>Pseudomonadati</taxon>
        <taxon>Pseudomonadota</taxon>
        <taxon>Hydrogenophilia</taxon>
        <taxon>Hydrogenophilia incertae sedis</taxon>
        <taxon>Pelomicrobium</taxon>
    </lineage>
</organism>
<dbReference type="InterPro" id="IPR020598">
    <property type="entry name" value="rRNA_Ade_methylase_Trfase_N"/>
</dbReference>
<dbReference type="GO" id="GO:0004719">
    <property type="term" value="F:protein-L-isoaspartate (D-aspartate) O-methyltransferase activity"/>
    <property type="evidence" value="ECO:0007669"/>
    <property type="project" value="InterPro"/>
</dbReference>
<dbReference type="Gene3D" id="3.40.50.150">
    <property type="entry name" value="Vaccinia Virus protein VP39"/>
    <property type="match status" value="1"/>
</dbReference>
<proteinExistence type="inferred from homology"/>
<reference evidence="9 10" key="1">
    <citation type="submission" date="2019-08" db="EMBL/GenBank/DDBJ databases">
        <title>Pelomicrobium methylotrophicum gen. nov., sp. nov. a moderately thermophilic, facultatively anaerobic, lithoautotrophic and methylotrophic bacterium isolated from a terrestrial mud volcano.</title>
        <authorList>
            <person name="Slobodkina G.B."/>
            <person name="Merkel A.Y."/>
            <person name="Slobodkin A.I."/>
        </authorList>
    </citation>
    <scope>NUCLEOTIDE SEQUENCE [LARGE SCALE GENOMIC DNA]</scope>
    <source>
        <strain evidence="9 10">SM250</strain>
    </source>
</reference>
<dbReference type="GO" id="GO:0000179">
    <property type="term" value="F:rRNA (adenine-N6,N6-)-dimethyltransferase activity"/>
    <property type="evidence" value="ECO:0007669"/>
    <property type="project" value="InterPro"/>
</dbReference>
<dbReference type="GO" id="GO:0005737">
    <property type="term" value="C:cytoplasm"/>
    <property type="evidence" value="ECO:0007669"/>
    <property type="project" value="TreeGrafter"/>
</dbReference>
<evidence type="ECO:0000256" key="4">
    <source>
        <dbReference type="ARBA" id="ARBA00022679"/>
    </source>
</evidence>
<accession>A0A5C7F1M9</accession>
<feature type="domain" description="Ribosomal RNA adenine methylase transferase N-terminal" evidence="8">
    <location>
        <begin position="87"/>
        <end position="218"/>
    </location>
</feature>
<sequence>MSALSASARCAAKTPHDKRRSQVNVEQARFNMIEQQIRPWEVLDQEVLDLLFQVRREEFVPPPYKALAFADMEIPLGHGEVMLAPKLEARMLQELGVKPGDKVLEVGTGSGYMTALLAQRARHVYSVEIHPELKAFGERNLHAYGIRNVTVELGDASRGWPAHAPYDAILLTGSVPVLPEAFQQSLAVGGRLLAVVGEEPIMQVRLVTCVAEGVYRTDELFETCIAPLRNAWRPSRFVF</sequence>
<feature type="region of interest" description="Disordered" evidence="7">
    <location>
        <begin position="1"/>
        <end position="21"/>
    </location>
</feature>
<dbReference type="OrthoDB" id="9810066at2"/>
<name>A0A5C7F1M9_9PROT</name>
<dbReference type="InterPro" id="IPR029063">
    <property type="entry name" value="SAM-dependent_MTases_sf"/>
</dbReference>
<keyword evidence="4 9" id="KW-0808">Transferase</keyword>
<dbReference type="InParanoid" id="A0A5C7F1M9"/>
<evidence type="ECO:0000256" key="6">
    <source>
        <dbReference type="ARBA" id="ARBA00030757"/>
    </source>
</evidence>
<dbReference type="CDD" id="cd02440">
    <property type="entry name" value="AdoMet_MTases"/>
    <property type="match status" value="1"/>
</dbReference>
<evidence type="ECO:0000256" key="7">
    <source>
        <dbReference type="SAM" id="MobiDB-lite"/>
    </source>
</evidence>
<dbReference type="SMART" id="SM00650">
    <property type="entry name" value="rADc"/>
    <property type="match status" value="1"/>
</dbReference>
<evidence type="ECO:0000313" key="10">
    <source>
        <dbReference type="Proteomes" id="UP000321201"/>
    </source>
</evidence>
<dbReference type="AlphaFoldDB" id="A0A5C7F1M9"/>
<dbReference type="SUPFAM" id="SSF53335">
    <property type="entry name" value="S-adenosyl-L-methionine-dependent methyltransferases"/>
    <property type="match status" value="1"/>
</dbReference>
<keyword evidence="5" id="KW-0949">S-adenosyl-L-methionine</keyword>
<dbReference type="EMBL" id="VPFL01000002">
    <property type="protein sequence ID" value="TXF13383.1"/>
    <property type="molecule type" value="Genomic_DNA"/>
</dbReference>
<comment type="similarity">
    <text evidence="1">Belongs to the methyltransferase superfamily. L-isoaspartyl/D-aspartyl protein methyltransferase family.</text>
</comment>
<evidence type="ECO:0000256" key="2">
    <source>
        <dbReference type="ARBA" id="ARBA00013346"/>
    </source>
</evidence>